<evidence type="ECO:0000256" key="11">
    <source>
        <dbReference type="ARBA" id="ARBA00039894"/>
    </source>
</evidence>
<keyword evidence="4" id="KW-0963">Cytoplasm</keyword>
<reference evidence="16 17" key="1">
    <citation type="journal article" date="2024" name="Insects">
        <title>An Improved Chromosome-Level Genome Assembly of the Firefly Pyrocoelia pectoralis.</title>
        <authorList>
            <person name="Fu X."/>
            <person name="Meyer-Rochow V.B."/>
            <person name="Ballantyne L."/>
            <person name="Zhu X."/>
        </authorList>
    </citation>
    <scope>NUCLEOTIDE SEQUENCE [LARGE SCALE GENOMIC DNA]</scope>
    <source>
        <strain evidence="16">XCY_ONT2</strain>
    </source>
</reference>
<evidence type="ECO:0000256" key="13">
    <source>
        <dbReference type="ARBA" id="ARBA00042316"/>
    </source>
</evidence>
<evidence type="ECO:0000259" key="15">
    <source>
        <dbReference type="PROSITE" id="PS50127"/>
    </source>
</evidence>
<dbReference type="EC" id="2.3.2.23" evidence="3"/>
<evidence type="ECO:0000256" key="6">
    <source>
        <dbReference type="ARBA" id="ARBA00022703"/>
    </source>
</evidence>
<feature type="domain" description="UBC core" evidence="15">
    <location>
        <begin position="25"/>
        <end position="179"/>
    </location>
</feature>
<keyword evidence="5" id="KW-0808">Transferase</keyword>
<dbReference type="InterPro" id="IPR000608">
    <property type="entry name" value="UBC"/>
</dbReference>
<evidence type="ECO:0000256" key="14">
    <source>
        <dbReference type="ARBA" id="ARBA00042401"/>
    </source>
</evidence>
<sequence>MLKKIMPRSEWDPTDTLDKGALTATASSRIKRDLISIFNDPPPGIFVVGDESNLKIIHAIIFGVIDTPYEGGFFYYILRCPNDYPIHPPKVKLMTTNAGKVRFNPNMYSCGKVCLSILGTWDGPAWSPAQQLSSLLLSIQSLLCEKPYFNEPGFIKEQIPGDSKRYNEFLQHETLRVAVCGMIENECHINIPTKLREIMEKTFLEFYDQYVEIVKNNMHLDGTELIDPFGKCRRVCQYKSLLGRLEKVKAKLVGQNQLVSKQPSCSSAVENDIESKLTESDEILFTS</sequence>
<dbReference type="PANTHER" id="PTHR46116">
    <property type="entry name" value="(E3-INDEPENDENT) E2 UBIQUITIN-CONJUGATING ENZYME"/>
    <property type="match status" value="1"/>
</dbReference>
<dbReference type="SUPFAM" id="SSF54495">
    <property type="entry name" value="UBC-like"/>
    <property type="match status" value="1"/>
</dbReference>
<keyword evidence="6" id="KW-0053">Apoptosis</keyword>
<evidence type="ECO:0000313" key="16">
    <source>
        <dbReference type="EMBL" id="KAK5650341.1"/>
    </source>
</evidence>
<dbReference type="GO" id="GO:0004869">
    <property type="term" value="F:cysteine-type endopeptidase inhibitor activity"/>
    <property type="evidence" value="ECO:0007669"/>
    <property type="project" value="TreeGrafter"/>
</dbReference>
<dbReference type="PANTHER" id="PTHR46116:SF26">
    <property type="entry name" value="UBIQUITIN-CONJUGATING ENZYME E2 Z"/>
    <property type="match status" value="1"/>
</dbReference>
<dbReference type="GO" id="GO:0006915">
    <property type="term" value="P:apoptotic process"/>
    <property type="evidence" value="ECO:0007669"/>
    <property type="project" value="UniProtKB-KW"/>
</dbReference>
<accession>A0AAN7VUM7</accession>
<dbReference type="Pfam" id="PF00179">
    <property type="entry name" value="UQ_con"/>
    <property type="match status" value="1"/>
</dbReference>
<keyword evidence="10" id="KW-0539">Nucleus</keyword>
<dbReference type="Gene3D" id="3.10.110.10">
    <property type="entry name" value="Ubiquitin Conjugating Enzyme"/>
    <property type="match status" value="1"/>
</dbReference>
<evidence type="ECO:0000256" key="4">
    <source>
        <dbReference type="ARBA" id="ARBA00022490"/>
    </source>
</evidence>
<keyword evidence="8" id="KW-0833">Ubl conjugation pathway</keyword>
<name>A0AAN7VUM7_9COLE</name>
<evidence type="ECO:0000313" key="17">
    <source>
        <dbReference type="Proteomes" id="UP001329430"/>
    </source>
</evidence>
<comment type="subcellular location">
    <subcellularLocation>
        <location evidence="2">Cytoplasm</location>
    </subcellularLocation>
    <subcellularLocation>
        <location evidence="1">Nucleus</location>
    </subcellularLocation>
</comment>
<dbReference type="GO" id="GO:0005737">
    <property type="term" value="C:cytoplasm"/>
    <property type="evidence" value="ECO:0007669"/>
    <property type="project" value="UniProtKB-SubCell"/>
</dbReference>
<dbReference type="GO" id="GO:0005524">
    <property type="term" value="F:ATP binding"/>
    <property type="evidence" value="ECO:0007669"/>
    <property type="project" value="UniProtKB-KW"/>
</dbReference>
<organism evidence="16 17">
    <name type="scientific">Pyrocoelia pectoralis</name>
    <dbReference type="NCBI Taxonomy" id="417401"/>
    <lineage>
        <taxon>Eukaryota</taxon>
        <taxon>Metazoa</taxon>
        <taxon>Ecdysozoa</taxon>
        <taxon>Arthropoda</taxon>
        <taxon>Hexapoda</taxon>
        <taxon>Insecta</taxon>
        <taxon>Pterygota</taxon>
        <taxon>Neoptera</taxon>
        <taxon>Endopterygota</taxon>
        <taxon>Coleoptera</taxon>
        <taxon>Polyphaga</taxon>
        <taxon>Elateriformia</taxon>
        <taxon>Elateroidea</taxon>
        <taxon>Lampyridae</taxon>
        <taxon>Lampyrinae</taxon>
        <taxon>Pyrocoelia</taxon>
    </lineage>
</organism>
<dbReference type="GO" id="GO:0043066">
    <property type="term" value="P:negative regulation of apoptotic process"/>
    <property type="evidence" value="ECO:0007669"/>
    <property type="project" value="TreeGrafter"/>
</dbReference>
<evidence type="ECO:0000256" key="7">
    <source>
        <dbReference type="ARBA" id="ARBA00022741"/>
    </source>
</evidence>
<evidence type="ECO:0000256" key="12">
    <source>
        <dbReference type="ARBA" id="ARBA00041798"/>
    </source>
</evidence>
<keyword evidence="9" id="KW-0067">ATP-binding</keyword>
<dbReference type="PROSITE" id="PS50127">
    <property type="entry name" value="UBC_2"/>
    <property type="match status" value="1"/>
</dbReference>
<evidence type="ECO:0000256" key="8">
    <source>
        <dbReference type="ARBA" id="ARBA00022786"/>
    </source>
</evidence>
<dbReference type="EMBL" id="JAVRBK010000001">
    <property type="protein sequence ID" value="KAK5650341.1"/>
    <property type="molecule type" value="Genomic_DNA"/>
</dbReference>
<keyword evidence="17" id="KW-1185">Reference proteome</keyword>
<evidence type="ECO:0000256" key="2">
    <source>
        <dbReference type="ARBA" id="ARBA00004496"/>
    </source>
</evidence>
<protein>
    <recommendedName>
        <fullName evidence="11">Ubiquitin-conjugating enzyme E2 Z</fullName>
        <ecNumber evidence="3">2.3.2.23</ecNumber>
    </recommendedName>
    <alternativeName>
        <fullName evidence="12">E2 ubiquitin-conjugating enzyme Z</fullName>
    </alternativeName>
    <alternativeName>
        <fullName evidence="14">Ubiquitin carrier protein Z</fullName>
    </alternativeName>
    <alternativeName>
        <fullName evidence="13">Ubiquitin-protein ligase Z</fullName>
    </alternativeName>
</protein>
<comment type="caution">
    <text evidence="16">The sequence shown here is derived from an EMBL/GenBank/DDBJ whole genome shotgun (WGS) entry which is preliminary data.</text>
</comment>
<dbReference type="SMART" id="SM00212">
    <property type="entry name" value="UBCc"/>
    <property type="match status" value="1"/>
</dbReference>
<dbReference type="Proteomes" id="UP001329430">
    <property type="component" value="Chromosome 1"/>
</dbReference>
<dbReference type="GO" id="GO:0061631">
    <property type="term" value="F:ubiquitin conjugating enzyme activity"/>
    <property type="evidence" value="ECO:0007669"/>
    <property type="project" value="UniProtKB-EC"/>
</dbReference>
<dbReference type="CDD" id="cd23809">
    <property type="entry name" value="UBCc_UBE2Z"/>
    <property type="match status" value="1"/>
</dbReference>
<keyword evidence="7" id="KW-0547">Nucleotide-binding</keyword>
<evidence type="ECO:0000256" key="3">
    <source>
        <dbReference type="ARBA" id="ARBA00012486"/>
    </source>
</evidence>
<evidence type="ECO:0000256" key="10">
    <source>
        <dbReference type="ARBA" id="ARBA00023242"/>
    </source>
</evidence>
<evidence type="ECO:0000256" key="9">
    <source>
        <dbReference type="ARBA" id="ARBA00022840"/>
    </source>
</evidence>
<dbReference type="InterPro" id="IPR016135">
    <property type="entry name" value="UBQ-conjugating_enzyme/RWD"/>
</dbReference>
<dbReference type="GO" id="GO:0005634">
    <property type="term" value="C:nucleus"/>
    <property type="evidence" value="ECO:0007669"/>
    <property type="project" value="UniProtKB-SubCell"/>
</dbReference>
<evidence type="ECO:0000256" key="1">
    <source>
        <dbReference type="ARBA" id="ARBA00004123"/>
    </source>
</evidence>
<proteinExistence type="predicted"/>
<dbReference type="AlphaFoldDB" id="A0AAN7VUM7"/>
<gene>
    <name evidence="16" type="ORF">RI129_001370</name>
</gene>
<evidence type="ECO:0000256" key="5">
    <source>
        <dbReference type="ARBA" id="ARBA00022679"/>
    </source>
</evidence>